<keyword evidence="3" id="KW-0732">Signal</keyword>
<comment type="subcellular location">
    <subcellularLocation>
        <location evidence="1">Membrane</location>
        <topology evidence="1">Single-pass membrane protein</topology>
    </subcellularLocation>
</comment>
<feature type="domain" description="Malectin-like" evidence="6">
    <location>
        <begin position="9"/>
        <end position="76"/>
    </location>
</feature>
<evidence type="ECO:0000259" key="6">
    <source>
        <dbReference type="Pfam" id="PF12819"/>
    </source>
</evidence>
<reference evidence="7" key="1">
    <citation type="submission" date="2023-07" db="EMBL/GenBank/DDBJ databases">
        <title>draft genome sequence of fig (Ficus carica).</title>
        <authorList>
            <person name="Takahashi T."/>
            <person name="Nishimura K."/>
        </authorList>
    </citation>
    <scope>NUCLEOTIDE SEQUENCE</scope>
</reference>
<gene>
    <name evidence="7" type="ORF">TIFTF001_027136</name>
</gene>
<evidence type="ECO:0000313" key="8">
    <source>
        <dbReference type="Proteomes" id="UP001187192"/>
    </source>
</evidence>
<keyword evidence="2" id="KW-0812">Transmembrane</keyword>
<dbReference type="Pfam" id="PF12819">
    <property type="entry name" value="Malectin_like"/>
    <property type="match status" value="1"/>
</dbReference>
<dbReference type="AlphaFoldDB" id="A0AA88DNM5"/>
<keyword evidence="8" id="KW-1185">Reference proteome</keyword>
<evidence type="ECO:0000256" key="2">
    <source>
        <dbReference type="ARBA" id="ARBA00022692"/>
    </source>
</evidence>
<comment type="caution">
    <text evidence="7">The sequence shown here is derived from an EMBL/GenBank/DDBJ whole genome shotgun (WGS) entry which is preliminary data.</text>
</comment>
<dbReference type="Proteomes" id="UP001187192">
    <property type="component" value="Unassembled WGS sequence"/>
</dbReference>
<accession>A0AA88DNM5</accession>
<keyword evidence="4" id="KW-1133">Transmembrane helix</keyword>
<evidence type="ECO:0000313" key="7">
    <source>
        <dbReference type="EMBL" id="GMN58034.1"/>
    </source>
</evidence>
<dbReference type="GO" id="GO:0016020">
    <property type="term" value="C:membrane"/>
    <property type="evidence" value="ECO:0007669"/>
    <property type="project" value="UniProtKB-SubCell"/>
</dbReference>
<dbReference type="InterPro" id="IPR024788">
    <property type="entry name" value="Malectin-like_Carb-bd_dom"/>
</dbReference>
<name>A0AA88DNM5_FICCA</name>
<protein>
    <recommendedName>
        <fullName evidence="6">Malectin-like domain-containing protein</fullName>
    </recommendedName>
</protein>
<organism evidence="7 8">
    <name type="scientific">Ficus carica</name>
    <name type="common">Common fig</name>
    <dbReference type="NCBI Taxonomy" id="3494"/>
    <lineage>
        <taxon>Eukaryota</taxon>
        <taxon>Viridiplantae</taxon>
        <taxon>Streptophyta</taxon>
        <taxon>Embryophyta</taxon>
        <taxon>Tracheophyta</taxon>
        <taxon>Spermatophyta</taxon>
        <taxon>Magnoliopsida</taxon>
        <taxon>eudicotyledons</taxon>
        <taxon>Gunneridae</taxon>
        <taxon>Pentapetalae</taxon>
        <taxon>rosids</taxon>
        <taxon>fabids</taxon>
        <taxon>Rosales</taxon>
        <taxon>Moraceae</taxon>
        <taxon>Ficeae</taxon>
        <taxon>Ficus</taxon>
    </lineage>
</organism>
<proteinExistence type="predicted"/>
<dbReference type="EMBL" id="BTGU01000075">
    <property type="protein sequence ID" value="GMN58034.1"/>
    <property type="molecule type" value="Genomic_DNA"/>
</dbReference>
<evidence type="ECO:0000256" key="1">
    <source>
        <dbReference type="ARBA" id="ARBA00004167"/>
    </source>
</evidence>
<sequence length="87" mass="10088">MTISVPVVAPYLSTVRSFPNDLGHKFYYVARVYRGAKYMVRTTYFYGRFDDRDSPPVFDQIVDGTLWRAINTTSDYAPENLHNDQSL</sequence>
<evidence type="ECO:0000256" key="5">
    <source>
        <dbReference type="ARBA" id="ARBA00023136"/>
    </source>
</evidence>
<evidence type="ECO:0000256" key="4">
    <source>
        <dbReference type="ARBA" id="ARBA00022989"/>
    </source>
</evidence>
<evidence type="ECO:0000256" key="3">
    <source>
        <dbReference type="ARBA" id="ARBA00022729"/>
    </source>
</evidence>
<keyword evidence="5" id="KW-0472">Membrane</keyword>